<feature type="coiled-coil region" evidence="1">
    <location>
        <begin position="31"/>
        <end position="58"/>
    </location>
</feature>
<proteinExistence type="predicted"/>
<name>X1D151_9ZZZZ</name>
<protein>
    <submittedName>
        <fullName evidence="2">Uncharacterized protein</fullName>
    </submittedName>
</protein>
<dbReference type="AlphaFoldDB" id="X1D151"/>
<feature type="non-terminal residue" evidence="2">
    <location>
        <position position="1"/>
    </location>
</feature>
<evidence type="ECO:0000313" key="2">
    <source>
        <dbReference type="EMBL" id="GAH14541.1"/>
    </source>
</evidence>
<reference evidence="2" key="1">
    <citation type="journal article" date="2014" name="Front. Microbiol.">
        <title>High frequency of phylogenetically diverse reductive dehalogenase-homologous genes in deep subseafloor sedimentary metagenomes.</title>
        <authorList>
            <person name="Kawai M."/>
            <person name="Futagami T."/>
            <person name="Toyoda A."/>
            <person name="Takaki Y."/>
            <person name="Nishi S."/>
            <person name="Hori S."/>
            <person name="Arai W."/>
            <person name="Tsubouchi T."/>
            <person name="Morono Y."/>
            <person name="Uchiyama I."/>
            <person name="Ito T."/>
            <person name="Fujiyama A."/>
            <person name="Inagaki F."/>
            <person name="Takami H."/>
        </authorList>
    </citation>
    <scope>NUCLEOTIDE SEQUENCE</scope>
    <source>
        <strain evidence="2">Expedition CK06-06</strain>
    </source>
</reference>
<accession>X1D151</accession>
<dbReference type="EMBL" id="BART01039496">
    <property type="protein sequence ID" value="GAH14541.1"/>
    <property type="molecule type" value="Genomic_DNA"/>
</dbReference>
<evidence type="ECO:0000256" key="1">
    <source>
        <dbReference type="SAM" id="Coils"/>
    </source>
</evidence>
<organism evidence="2">
    <name type="scientific">marine sediment metagenome</name>
    <dbReference type="NCBI Taxonomy" id="412755"/>
    <lineage>
        <taxon>unclassified sequences</taxon>
        <taxon>metagenomes</taxon>
        <taxon>ecological metagenomes</taxon>
    </lineage>
</organism>
<comment type="caution">
    <text evidence="2">The sequence shown here is derived from an EMBL/GenBank/DDBJ whole genome shotgun (WGS) entry which is preliminary data.</text>
</comment>
<gene>
    <name evidence="2" type="ORF">S01H4_64886</name>
</gene>
<keyword evidence="1" id="KW-0175">Coiled coil</keyword>
<sequence>RLNINELDWGARPITQNDFKLVGIFVASYDYPNITCNISKLKDELQKAINENKRFQIRIHFSGPYTDYDSKNDGWRYLQSNVNLNVTIIR</sequence>